<accession>A0A2N0TR02</accession>
<evidence type="ECO:0000313" key="1">
    <source>
        <dbReference type="EMBL" id="PKD17161.1"/>
    </source>
</evidence>
<comment type="caution">
    <text evidence="1">The sequence shown here is derived from an EMBL/GenBank/DDBJ whole genome shotgun (WGS) entry which is preliminary data.</text>
</comment>
<reference evidence="1 2" key="1">
    <citation type="submission" date="2015-10" db="EMBL/GenBank/DDBJ databases">
        <title>Draft genome sequence of Salegentibacter salinarum KCTC 12975.</title>
        <authorList>
            <person name="Lin W."/>
            <person name="Zheng Q."/>
        </authorList>
    </citation>
    <scope>NUCLEOTIDE SEQUENCE [LARGE SCALE GENOMIC DNA]</scope>
    <source>
        <strain evidence="1 2">KCTC 12975</strain>
    </source>
</reference>
<keyword evidence="2" id="KW-1185">Reference proteome</keyword>
<organism evidence="1 2">
    <name type="scientific">Salegentibacter salinarum</name>
    <dbReference type="NCBI Taxonomy" id="447422"/>
    <lineage>
        <taxon>Bacteria</taxon>
        <taxon>Pseudomonadati</taxon>
        <taxon>Bacteroidota</taxon>
        <taxon>Flavobacteriia</taxon>
        <taxon>Flavobacteriales</taxon>
        <taxon>Flavobacteriaceae</taxon>
        <taxon>Salegentibacter</taxon>
    </lineage>
</organism>
<sequence>MSNQFHIQNWVKIKNGKIFNSEKLIFDSSEKELNFFLKACYDFLDLKYPKFHKMDGLSKMGILASEIIFRKNKPTEDTALVISNNASSLEIDRQFQESTETFASPSLFVYTLPNIVLGEISIKYKLQSENAFFVSEDFNAKLLKDYTESLLISGKSHQVLSGWIDLQNGEYDVFLCLVSKERNIPFSEENLRKLYCAENDKPTH</sequence>
<dbReference type="AlphaFoldDB" id="A0A2N0TR02"/>
<dbReference type="RefSeq" id="WP_079712517.1">
    <property type="nucleotide sequence ID" value="NZ_FUZC01000004.1"/>
</dbReference>
<dbReference type="Proteomes" id="UP000232673">
    <property type="component" value="Unassembled WGS sequence"/>
</dbReference>
<dbReference type="EMBL" id="LKTS01000044">
    <property type="protein sequence ID" value="PKD17161.1"/>
    <property type="molecule type" value="Genomic_DNA"/>
</dbReference>
<dbReference type="STRING" id="447422.SAMN05660903_01415"/>
<proteinExistence type="predicted"/>
<gene>
    <name evidence="1" type="ORF">APR41_06945</name>
</gene>
<evidence type="ECO:0008006" key="3">
    <source>
        <dbReference type="Google" id="ProtNLM"/>
    </source>
</evidence>
<protein>
    <recommendedName>
        <fullName evidence="3">3-oxoacyl-ACP synthase</fullName>
    </recommendedName>
</protein>
<dbReference type="OrthoDB" id="1071350at2"/>
<evidence type="ECO:0000313" key="2">
    <source>
        <dbReference type="Proteomes" id="UP000232673"/>
    </source>
</evidence>
<name>A0A2N0TR02_9FLAO</name>